<dbReference type="InterPro" id="IPR024079">
    <property type="entry name" value="MetalloPept_cat_dom_sf"/>
</dbReference>
<reference evidence="2 3" key="1">
    <citation type="submission" date="2018-04" db="EMBL/GenBank/DDBJ databases">
        <title>The genome of golden apple snail Pomacea canaliculata provides insight into stress tolerance and invasive adaptation.</title>
        <authorList>
            <person name="Liu C."/>
            <person name="Liu B."/>
            <person name="Ren Y."/>
            <person name="Zhang Y."/>
            <person name="Wang H."/>
            <person name="Li S."/>
            <person name="Jiang F."/>
            <person name="Yin L."/>
            <person name="Zhang G."/>
            <person name="Qian W."/>
            <person name="Fan W."/>
        </authorList>
    </citation>
    <scope>NUCLEOTIDE SEQUENCE [LARGE SCALE GENOMIC DNA]</scope>
    <source>
        <strain evidence="2">SZHN2017</strain>
        <tissue evidence="2">Muscle</tissue>
    </source>
</reference>
<dbReference type="OrthoDB" id="5951731at2759"/>
<proteinExistence type="predicted"/>
<keyword evidence="3" id="KW-1185">Reference proteome</keyword>
<dbReference type="InterPro" id="IPR051489">
    <property type="entry name" value="ADAM_Metalloproteinase"/>
</dbReference>
<evidence type="ECO:0000313" key="2">
    <source>
        <dbReference type="EMBL" id="PVD38014.1"/>
    </source>
</evidence>
<dbReference type="Proteomes" id="UP000245119">
    <property type="component" value="Linkage Group LG1"/>
</dbReference>
<dbReference type="PANTHER" id="PTHR45702">
    <property type="entry name" value="ADAM10/ADAM17 METALLOPEPTIDASE FAMILY MEMBER"/>
    <property type="match status" value="1"/>
</dbReference>
<protein>
    <recommendedName>
        <fullName evidence="4">Disintegrin domain-containing protein</fullName>
    </recommendedName>
</protein>
<dbReference type="GO" id="GO:0006509">
    <property type="term" value="P:membrane protein ectodomain proteolysis"/>
    <property type="evidence" value="ECO:0007669"/>
    <property type="project" value="TreeGrafter"/>
</dbReference>
<dbReference type="GO" id="GO:0004222">
    <property type="term" value="F:metalloendopeptidase activity"/>
    <property type="evidence" value="ECO:0007669"/>
    <property type="project" value="TreeGrafter"/>
</dbReference>
<dbReference type="InterPro" id="IPR036436">
    <property type="entry name" value="Disintegrin_dom_sf"/>
</dbReference>
<dbReference type="GO" id="GO:0007219">
    <property type="term" value="P:Notch signaling pathway"/>
    <property type="evidence" value="ECO:0007669"/>
    <property type="project" value="TreeGrafter"/>
</dbReference>
<dbReference type="PANTHER" id="PTHR45702:SF2">
    <property type="entry name" value="KUZBANIAN, ISOFORM A"/>
    <property type="match status" value="1"/>
</dbReference>
<evidence type="ECO:0000256" key="1">
    <source>
        <dbReference type="SAM" id="MobiDB-lite"/>
    </source>
</evidence>
<evidence type="ECO:0008006" key="4">
    <source>
        <dbReference type="Google" id="ProtNLM"/>
    </source>
</evidence>
<sequence>MTLKKGSSEYSPTTIRVVTFLLTAETGHNWGSPHDREGECSPSDQQGGRYIMYPSSSPKIQINSLVQSAEDKIPCGNGVVDIREECDAGPDGLEGKDKCCSSICLLRENARCRQTLTADQWLHISLSSFCPCSQWRRLPRQQGECVSEKDVPCGNGIVDEREECDVGKSVVKNQDKCCNGTCHLRESAQCRGQCINGRCITTYCKELEKRIIGATEPACVIMTKESVFHRKVALSCRLSSRKEENEESKQEEKASPVAGHQLLRTSVVETPPFIKWQWMTCILERAGRLLCTSDL</sequence>
<dbReference type="Gene3D" id="3.40.390.10">
    <property type="entry name" value="Collagenase (Catalytic Domain)"/>
    <property type="match status" value="1"/>
</dbReference>
<evidence type="ECO:0000313" key="3">
    <source>
        <dbReference type="Proteomes" id="UP000245119"/>
    </source>
</evidence>
<gene>
    <name evidence="2" type="ORF">C0Q70_00619</name>
</gene>
<dbReference type="GO" id="GO:0005886">
    <property type="term" value="C:plasma membrane"/>
    <property type="evidence" value="ECO:0007669"/>
    <property type="project" value="TreeGrafter"/>
</dbReference>
<dbReference type="EMBL" id="PZQS01000001">
    <property type="protein sequence ID" value="PVD38014.1"/>
    <property type="molecule type" value="Genomic_DNA"/>
</dbReference>
<comment type="caution">
    <text evidence="2">The sequence shown here is derived from an EMBL/GenBank/DDBJ whole genome shotgun (WGS) entry which is preliminary data.</text>
</comment>
<dbReference type="SUPFAM" id="SSF55486">
    <property type="entry name" value="Metalloproteases ('zincins'), catalytic domain"/>
    <property type="match status" value="1"/>
</dbReference>
<accession>A0A2T7PX70</accession>
<feature type="region of interest" description="Disordered" evidence="1">
    <location>
        <begin position="28"/>
        <end position="48"/>
    </location>
</feature>
<dbReference type="AlphaFoldDB" id="A0A2T7PX70"/>
<name>A0A2T7PX70_POMCA</name>
<organism evidence="2 3">
    <name type="scientific">Pomacea canaliculata</name>
    <name type="common">Golden apple snail</name>
    <dbReference type="NCBI Taxonomy" id="400727"/>
    <lineage>
        <taxon>Eukaryota</taxon>
        <taxon>Metazoa</taxon>
        <taxon>Spiralia</taxon>
        <taxon>Lophotrochozoa</taxon>
        <taxon>Mollusca</taxon>
        <taxon>Gastropoda</taxon>
        <taxon>Caenogastropoda</taxon>
        <taxon>Architaenioglossa</taxon>
        <taxon>Ampullarioidea</taxon>
        <taxon>Ampullariidae</taxon>
        <taxon>Pomacea</taxon>
    </lineage>
</organism>
<dbReference type="Gene3D" id="4.10.70.10">
    <property type="entry name" value="Disintegrin domain"/>
    <property type="match status" value="2"/>
</dbReference>
<dbReference type="Pfam" id="PF13688">
    <property type="entry name" value="Reprolysin_5"/>
    <property type="match status" value="1"/>
</dbReference>